<dbReference type="Pfam" id="PF09939">
    <property type="entry name" value="DUF2171"/>
    <property type="match status" value="1"/>
</dbReference>
<accession>A0A6M5YF45</accession>
<sequence length="124" mass="13067">MANNTSDKINEAGKRVADNVAHAADWVKDKTGVGPGRTEGSDAGVAGIRQHMDVIASCGKTIGVVDRVEGSAIKLTKDSTGDGMHHFLPTSMVDHVDRHVHLNKNSEEAMKEWKPSAASCGSCG</sequence>
<dbReference type="EMBL" id="CP053452">
    <property type="protein sequence ID" value="QJW92627.1"/>
    <property type="molecule type" value="Genomic_DNA"/>
</dbReference>
<dbReference type="KEGG" id="ftj:FTUN_0124"/>
<organism evidence="1 2">
    <name type="scientific">Frigoriglobus tundricola</name>
    <dbReference type="NCBI Taxonomy" id="2774151"/>
    <lineage>
        <taxon>Bacteria</taxon>
        <taxon>Pseudomonadati</taxon>
        <taxon>Planctomycetota</taxon>
        <taxon>Planctomycetia</taxon>
        <taxon>Gemmatales</taxon>
        <taxon>Gemmataceae</taxon>
        <taxon>Frigoriglobus</taxon>
    </lineage>
</organism>
<proteinExistence type="predicted"/>
<gene>
    <name evidence="1" type="ORF">FTUN_0124</name>
</gene>
<dbReference type="Proteomes" id="UP000503447">
    <property type="component" value="Chromosome"/>
</dbReference>
<reference evidence="2" key="1">
    <citation type="submission" date="2020-05" db="EMBL/GenBank/DDBJ databases">
        <title>Frigoriglobus tundricola gen. nov., sp. nov., a psychrotolerant cellulolytic planctomycete of the family Gemmataceae with two divergent copies of 16S rRNA gene.</title>
        <authorList>
            <person name="Kulichevskaya I.S."/>
            <person name="Ivanova A.A."/>
            <person name="Naumoff D.G."/>
            <person name="Beletsky A.V."/>
            <person name="Rijpstra W.I.C."/>
            <person name="Sinninghe Damste J.S."/>
            <person name="Mardanov A.V."/>
            <person name="Ravin N.V."/>
            <person name="Dedysh S.N."/>
        </authorList>
    </citation>
    <scope>NUCLEOTIDE SEQUENCE [LARGE SCALE GENOMIC DNA]</scope>
    <source>
        <strain evidence="2">PL17</strain>
    </source>
</reference>
<evidence type="ECO:0000313" key="2">
    <source>
        <dbReference type="Proteomes" id="UP000503447"/>
    </source>
</evidence>
<keyword evidence="2" id="KW-1185">Reference proteome</keyword>
<dbReference type="RefSeq" id="WP_171468990.1">
    <property type="nucleotide sequence ID" value="NZ_CP053452.2"/>
</dbReference>
<protein>
    <recommendedName>
        <fullName evidence="3">DUF2171 domain-containing protein</fullName>
    </recommendedName>
</protein>
<evidence type="ECO:0008006" key="3">
    <source>
        <dbReference type="Google" id="ProtNLM"/>
    </source>
</evidence>
<dbReference type="InterPro" id="IPR018684">
    <property type="entry name" value="DUF2171"/>
</dbReference>
<dbReference type="AlphaFoldDB" id="A0A6M5YF45"/>
<name>A0A6M5YF45_9BACT</name>
<evidence type="ECO:0000313" key="1">
    <source>
        <dbReference type="EMBL" id="QJW92627.1"/>
    </source>
</evidence>